<dbReference type="Gene3D" id="3.40.630.30">
    <property type="match status" value="1"/>
</dbReference>
<dbReference type="SUPFAM" id="SSF52540">
    <property type="entry name" value="P-loop containing nucleoside triphosphate hydrolases"/>
    <property type="match status" value="1"/>
</dbReference>
<dbReference type="Gene3D" id="3.40.50.300">
    <property type="entry name" value="P-loop containing nucleotide triphosphate hydrolases"/>
    <property type="match status" value="1"/>
</dbReference>
<dbReference type="EC" id="2.3.1.-" evidence="2"/>
<protein>
    <submittedName>
        <fullName evidence="2">GNAT family N-acetyltransferase</fullName>
        <ecNumber evidence="2">2.3.1.-</ecNumber>
    </submittedName>
</protein>
<dbReference type="Proteomes" id="UP001528912">
    <property type="component" value="Unassembled WGS sequence"/>
</dbReference>
<dbReference type="PANTHER" id="PTHR43441:SF11">
    <property type="entry name" value="RIBOSOMAL-PROTEIN-SERINE ACETYLTRANSFERASE"/>
    <property type="match status" value="1"/>
</dbReference>
<dbReference type="PANTHER" id="PTHR43441">
    <property type="entry name" value="RIBOSOMAL-PROTEIN-SERINE ACETYLTRANSFERASE"/>
    <property type="match status" value="1"/>
</dbReference>
<dbReference type="InterPro" id="IPR016181">
    <property type="entry name" value="Acyl_CoA_acyltransferase"/>
</dbReference>
<dbReference type="RefSeq" id="WP_277191449.1">
    <property type="nucleotide sequence ID" value="NZ_JAROAV010000021.1"/>
</dbReference>
<dbReference type="Pfam" id="PF13671">
    <property type="entry name" value="AAA_33"/>
    <property type="match status" value="1"/>
</dbReference>
<reference evidence="2 3" key="1">
    <citation type="submission" date="2023-03" db="EMBL/GenBank/DDBJ databases">
        <title>YIM 133296 draft genome.</title>
        <authorList>
            <person name="Xiong L."/>
        </authorList>
    </citation>
    <scope>NUCLEOTIDE SEQUENCE [LARGE SCALE GENOMIC DNA]</scope>
    <source>
        <strain evidence="2 3">YIM 133296</strain>
    </source>
</reference>
<gene>
    <name evidence="2" type="ORF">P4R38_06065</name>
</gene>
<dbReference type="InterPro" id="IPR000182">
    <property type="entry name" value="GNAT_dom"/>
</dbReference>
<keyword evidence="2" id="KW-0808">Transferase</keyword>
<dbReference type="SUPFAM" id="SSF55729">
    <property type="entry name" value="Acyl-CoA N-acyltransferases (Nat)"/>
    <property type="match status" value="1"/>
</dbReference>
<dbReference type="GO" id="GO:0016746">
    <property type="term" value="F:acyltransferase activity"/>
    <property type="evidence" value="ECO:0007669"/>
    <property type="project" value="UniProtKB-KW"/>
</dbReference>
<evidence type="ECO:0000313" key="3">
    <source>
        <dbReference type="Proteomes" id="UP001528912"/>
    </source>
</evidence>
<dbReference type="InterPro" id="IPR051908">
    <property type="entry name" value="Ribosomal_N-acetyltransferase"/>
</dbReference>
<comment type="caution">
    <text evidence="2">The sequence shown here is derived from an EMBL/GenBank/DDBJ whole genome shotgun (WGS) entry which is preliminary data.</text>
</comment>
<accession>A0ABT6C5H2</accession>
<name>A0ABT6C5H2_9MICO</name>
<proteinExistence type="predicted"/>
<dbReference type="InterPro" id="IPR027417">
    <property type="entry name" value="P-loop_NTPase"/>
</dbReference>
<organism evidence="2 3">
    <name type="scientific">Luteipulveratus flavus</name>
    <dbReference type="NCBI Taxonomy" id="3031728"/>
    <lineage>
        <taxon>Bacteria</taxon>
        <taxon>Bacillati</taxon>
        <taxon>Actinomycetota</taxon>
        <taxon>Actinomycetes</taxon>
        <taxon>Micrococcales</taxon>
        <taxon>Dermacoccaceae</taxon>
        <taxon>Luteipulveratus</taxon>
    </lineage>
</organism>
<keyword evidence="3" id="KW-1185">Reference proteome</keyword>
<keyword evidence="2" id="KW-0012">Acyltransferase</keyword>
<dbReference type="EMBL" id="JAROAV010000021">
    <property type="protein sequence ID" value="MDF8263803.1"/>
    <property type="molecule type" value="Genomic_DNA"/>
</dbReference>
<dbReference type="Pfam" id="PF13302">
    <property type="entry name" value="Acetyltransf_3"/>
    <property type="match status" value="1"/>
</dbReference>
<evidence type="ECO:0000259" key="1">
    <source>
        <dbReference type="Pfam" id="PF13302"/>
    </source>
</evidence>
<feature type="domain" description="N-acetyltransferase" evidence="1">
    <location>
        <begin position="6"/>
        <end position="139"/>
    </location>
</feature>
<sequence length="366" mass="39704">MSTVVETDLEPYRRAVEASRGRLSRWNPVDPHDLVRHLSAQSASHRTFVIHALEPGGAHGIVGKVNVTNIVRGRFQNGTIGYDAYDPYAGRGLFGEGLRLVVDLAFAPEPRGLGLHRLEANVQPGNTQSAGALRSMGFRREGRVSHMLWLADHSGHAAWRDHEAHALTADEWPAPPYQPHRPARPVVVVNGLPGAGKSTLARALSQEMSVPLLSKDLVKEAVAAQLDDADVSRLGGPGSRLGAGCHEALWALLEASPVGGVVESWFPPDAVGFVQDGLAHAGLRPDQVPQVWCDVPVEVARARYERRVTDGRRHRVHGTAEDVRWEELATAARPYDLGPVIRVDTSASVHPRDVARVALAVRAHAR</sequence>
<evidence type="ECO:0000313" key="2">
    <source>
        <dbReference type="EMBL" id="MDF8263803.1"/>
    </source>
</evidence>